<dbReference type="InterPro" id="IPR009577">
    <property type="entry name" value="Sm_multidrug_ex"/>
</dbReference>
<feature type="transmembrane region" description="Helical" evidence="1">
    <location>
        <begin position="85"/>
        <end position="110"/>
    </location>
</feature>
<dbReference type="PATRIC" id="fig|1204725.3.peg.1309"/>
<sequence length="146" mass="15469">MNLESILIIFVASVAELWLGIPMGLVMNVNPIIIAIVAAAGAIVAAVCVALLGDKLRARLLKWKYGDEESLKETRLYNIWNKYGVIGLGLLSPLLFGAPLGAAVGIALGARKNVLILWMSIGIIIWSIGLTIAGSMGLLALETMAK</sequence>
<evidence type="ECO:0008006" key="4">
    <source>
        <dbReference type="Google" id="ProtNLM"/>
    </source>
</evidence>
<reference evidence="2 3" key="1">
    <citation type="journal article" date="2012" name="J. Bacteriol.">
        <title>Draft genome sequence of Methanobacterium formicicum DSM 3637, an archaebacterium isolated from the methane producer amoeba Pelomyxa palustris.</title>
        <authorList>
            <person name="Gutierrez G."/>
        </authorList>
    </citation>
    <scope>NUCLEOTIDE SEQUENCE [LARGE SCALE GENOMIC DNA]</scope>
    <source>
        <strain evidence="3">DSM 3637 / PP1</strain>
    </source>
</reference>
<dbReference type="RefSeq" id="WP_004030595.1">
    <property type="nucleotide sequence ID" value="NZ_AMPO01000005.1"/>
</dbReference>
<proteinExistence type="predicted"/>
<feature type="transmembrane region" description="Helical" evidence="1">
    <location>
        <begin position="116"/>
        <end position="141"/>
    </location>
</feature>
<evidence type="ECO:0000313" key="3">
    <source>
        <dbReference type="Proteomes" id="UP000007360"/>
    </source>
</evidence>
<comment type="caution">
    <text evidence="2">The sequence shown here is derived from an EMBL/GenBank/DDBJ whole genome shotgun (WGS) entry which is preliminary data.</text>
</comment>
<keyword evidence="3" id="KW-1185">Reference proteome</keyword>
<name>K2RBN0_METFP</name>
<accession>K2RBN0</accession>
<organism evidence="2 3">
    <name type="scientific">Methanobacterium formicicum (strain DSM 3637 / PP1)</name>
    <dbReference type="NCBI Taxonomy" id="1204725"/>
    <lineage>
        <taxon>Archaea</taxon>
        <taxon>Methanobacteriati</taxon>
        <taxon>Methanobacteriota</taxon>
        <taxon>Methanomada group</taxon>
        <taxon>Methanobacteria</taxon>
        <taxon>Methanobacteriales</taxon>
        <taxon>Methanobacteriaceae</taxon>
        <taxon>Methanobacterium</taxon>
    </lineage>
</organism>
<keyword evidence="1" id="KW-0812">Transmembrane</keyword>
<dbReference type="OrthoDB" id="70322at2157"/>
<dbReference type="EMBL" id="AMPO01000005">
    <property type="protein sequence ID" value="EKF85714.1"/>
    <property type="molecule type" value="Genomic_DNA"/>
</dbReference>
<evidence type="ECO:0000256" key="1">
    <source>
        <dbReference type="SAM" id="Phobius"/>
    </source>
</evidence>
<feature type="transmembrane region" description="Helical" evidence="1">
    <location>
        <begin position="7"/>
        <end position="26"/>
    </location>
</feature>
<dbReference type="Proteomes" id="UP000007360">
    <property type="component" value="Unassembled WGS sequence"/>
</dbReference>
<gene>
    <name evidence="2" type="ORF">A994_06530</name>
</gene>
<dbReference type="AlphaFoldDB" id="K2RBN0"/>
<keyword evidence="1" id="KW-0472">Membrane</keyword>
<dbReference type="Pfam" id="PF06695">
    <property type="entry name" value="Sm_multidrug_ex"/>
    <property type="match status" value="1"/>
</dbReference>
<feature type="transmembrane region" description="Helical" evidence="1">
    <location>
        <begin position="32"/>
        <end position="52"/>
    </location>
</feature>
<keyword evidence="1" id="KW-1133">Transmembrane helix</keyword>
<protein>
    <recommendedName>
        <fullName evidence="4">Small multi-drug export protein</fullName>
    </recommendedName>
</protein>
<evidence type="ECO:0000313" key="2">
    <source>
        <dbReference type="EMBL" id="EKF85714.1"/>
    </source>
</evidence>